<keyword evidence="10" id="KW-0496">Mitochondrion</keyword>
<comment type="subcellular location">
    <subcellularLocation>
        <location evidence="3">Cytoplasm</location>
    </subcellularLocation>
    <subcellularLocation>
        <location evidence="2">Mitochondrion matrix</location>
    </subcellularLocation>
    <subcellularLocation>
        <location evidence="1">Mitochondrion outer membrane</location>
    </subcellularLocation>
</comment>
<evidence type="ECO:0000313" key="15">
    <source>
        <dbReference type="Proteomes" id="UP001497623"/>
    </source>
</evidence>
<dbReference type="GO" id="GO:0035695">
    <property type="term" value="P:mitophagy by internal vacuole formation"/>
    <property type="evidence" value="ECO:0007669"/>
    <property type="project" value="TreeGrafter"/>
</dbReference>
<dbReference type="PANTHER" id="PTHR21771">
    <property type="entry name" value="MITOCHONDRIA-EATING PROTEIN-RELATED"/>
    <property type="match status" value="1"/>
</dbReference>
<evidence type="ECO:0000256" key="4">
    <source>
        <dbReference type="ARBA" id="ARBA00008233"/>
    </source>
</evidence>
<reference evidence="14 15" key="1">
    <citation type="submission" date="2024-05" db="EMBL/GenBank/DDBJ databases">
        <authorList>
            <person name="Wallberg A."/>
        </authorList>
    </citation>
    <scope>NUCLEOTIDE SEQUENCE [LARGE SCALE GENOMIC DNA]</scope>
</reference>
<accession>A0AAV2QNG4</accession>
<dbReference type="GO" id="GO:0005759">
    <property type="term" value="C:mitochondrial matrix"/>
    <property type="evidence" value="ECO:0007669"/>
    <property type="project" value="UniProtKB-SubCell"/>
</dbReference>
<dbReference type="InterPro" id="IPR031981">
    <property type="entry name" value="MIEAP_C"/>
</dbReference>
<dbReference type="GO" id="GO:0008289">
    <property type="term" value="F:lipid binding"/>
    <property type="evidence" value="ECO:0007669"/>
    <property type="project" value="UniProtKB-KW"/>
</dbReference>
<dbReference type="AlphaFoldDB" id="A0AAV2QNG4"/>
<keyword evidence="7" id="KW-1000">Mitochondrion outer membrane</keyword>
<evidence type="ECO:0000256" key="8">
    <source>
        <dbReference type="ARBA" id="ARBA00023054"/>
    </source>
</evidence>
<dbReference type="Pfam" id="PF16026">
    <property type="entry name" value="MIEAP"/>
    <property type="match status" value="1"/>
</dbReference>
<evidence type="ECO:0000259" key="13">
    <source>
        <dbReference type="Pfam" id="PF16026"/>
    </source>
</evidence>
<sequence>VSIALHQEAETLRAELTRARQTILHLQDQTTTNGERLNERVCRLSRLEGLSEVGPSALVRRYANLYAQARVDTLDALDNVPDLKNAEELKSKLLFSVVVLSFRSASASATTMRTDIRRILQAP</sequence>
<comment type="similarity">
    <text evidence="4">Belongs to the MIEAP family.</text>
</comment>
<dbReference type="Proteomes" id="UP001497623">
    <property type="component" value="Unassembled WGS sequence"/>
</dbReference>
<evidence type="ECO:0000256" key="2">
    <source>
        <dbReference type="ARBA" id="ARBA00004305"/>
    </source>
</evidence>
<proteinExistence type="inferred from homology"/>
<dbReference type="EMBL" id="CAXKWB010009471">
    <property type="protein sequence ID" value="CAL4094867.1"/>
    <property type="molecule type" value="Genomic_DNA"/>
</dbReference>
<evidence type="ECO:0000256" key="11">
    <source>
        <dbReference type="ARBA" id="ARBA00023136"/>
    </source>
</evidence>
<evidence type="ECO:0000256" key="7">
    <source>
        <dbReference type="ARBA" id="ARBA00022787"/>
    </source>
</evidence>
<gene>
    <name evidence="14" type="ORF">MNOR_LOCUS15260</name>
</gene>
<protein>
    <recommendedName>
        <fullName evidence="5">Mitochondria-eating protein</fullName>
    </recommendedName>
    <alternativeName>
        <fullName evidence="12">Spermatogenesis-associated protein 18</fullName>
    </alternativeName>
</protein>
<keyword evidence="9" id="KW-0446">Lipid-binding</keyword>
<dbReference type="PANTHER" id="PTHR21771:SF1">
    <property type="entry name" value="MITOCHONDRIA-EATING PROTEIN"/>
    <property type="match status" value="1"/>
</dbReference>
<name>A0AAV2QNG4_MEGNR</name>
<keyword evidence="6" id="KW-0963">Cytoplasm</keyword>
<dbReference type="InterPro" id="IPR026169">
    <property type="entry name" value="MIEAP"/>
</dbReference>
<evidence type="ECO:0000256" key="6">
    <source>
        <dbReference type="ARBA" id="ARBA00022490"/>
    </source>
</evidence>
<keyword evidence="8" id="KW-0175">Coiled coil</keyword>
<evidence type="ECO:0000256" key="1">
    <source>
        <dbReference type="ARBA" id="ARBA00004294"/>
    </source>
</evidence>
<dbReference type="GO" id="GO:0035694">
    <property type="term" value="P:mitochondrial protein catabolic process"/>
    <property type="evidence" value="ECO:0007669"/>
    <property type="project" value="InterPro"/>
</dbReference>
<evidence type="ECO:0000313" key="14">
    <source>
        <dbReference type="EMBL" id="CAL4094867.1"/>
    </source>
</evidence>
<evidence type="ECO:0000256" key="9">
    <source>
        <dbReference type="ARBA" id="ARBA00023121"/>
    </source>
</evidence>
<evidence type="ECO:0000256" key="10">
    <source>
        <dbReference type="ARBA" id="ARBA00023128"/>
    </source>
</evidence>
<feature type="non-terminal residue" evidence="14">
    <location>
        <position position="123"/>
    </location>
</feature>
<dbReference type="GO" id="GO:0005741">
    <property type="term" value="C:mitochondrial outer membrane"/>
    <property type="evidence" value="ECO:0007669"/>
    <property type="project" value="UniProtKB-SubCell"/>
</dbReference>
<organism evidence="14 15">
    <name type="scientific">Meganyctiphanes norvegica</name>
    <name type="common">Northern krill</name>
    <name type="synonym">Thysanopoda norvegica</name>
    <dbReference type="NCBI Taxonomy" id="48144"/>
    <lineage>
        <taxon>Eukaryota</taxon>
        <taxon>Metazoa</taxon>
        <taxon>Ecdysozoa</taxon>
        <taxon>Arthropoda</taxon>
        <taxon>Crustacea</taxon>
        <taxon>Multicrustacea</taxon>
        <taxon>Malacostraca</taxon>
        <taxon>Eumalacostraca</taxon>
        <taxon>Eucarida</taxon>
        <taxon>Euphausiacea</taxon>
        <taxon>Euphausiidae</taxon>
        <taxon>Meganyctiphanes</taxon>
    </lineage>
</organism>
<feature type="domain" description="Mitochondria-eating protein C-terminal" evidence="13">
    <location>
        <begin position="55"/>
        <end position="122"/>
    </location>
</feature>
<evidence type="ECO:0000256" key="12">
    <source>
        <dbReference type="ARBA" id="ARBA00032687"/>
    </source>
</evidence>
<feature type="non-terminal residue" evidence="14">
    <location>
        <position position="1"/>
    </location>
</feature>
<keyword evidence="11" id="KW-0472">Membrane</keyword>
<evidence type="ECO:0000256" key="5">
    <source>
        <dbReference type="ARBA" id="ARBA00019863"/>
    </source>
</evidence>
<evidence type="ECO:0000256" key="3">
    <source>
        <dbReference type="ARBA" id="ARBA00004496"/>
    </source>
</evidence>
<keyword evidence="15" id="KW-1185">Reference proteome</keyword>
<comment type="caution">
    <text evidence="14">The sequence shown here is derived from an EMBL/GenBank/DDBJ whole genome shotgun (WGS) entry which is preliminary data.</text>
</comment>